<dbReference type="EMBL" id="LAZR01000305">
    <property type="protein sequence ID" value="KKN75726.1"/>
    <property type="molecule type" value="Genomic_DNA"/>
</dbReference>
<keyword evidence="1" id="KW-0472">Membrane</keyword>
<organism evidence="2">
    <name type="scientific">marine sediment metagenome</name>
    <dbReference type="NCBI Taxonomy" id="412755"/>
    <lineage>
        <taxon>unclassified sequences</taxon>
        <taxon>metagenomes</taxon>
        <taxon>ecological metagenomes</taxon>
    </lineage>
</organism>
<sequence length="116" mass="13407">MNPATRKVTRIRKLRAKLNKHAAAVTQILVFVLFAVLAVYSLRGISVINKKYSKINSRVSMLNKCIDEAHNRTDKFNVVLDSNTKVLLQRDEYLNSRLEELYNYVLSQHQLMAQSK</sequence>
<reference evidence="2" key="1">
    <citation type="journal article" date="2015" name="Nature">
        <title>Complex archaea that bridge the gap between prokaryotes and eukaryotes.</title>
        <authorList>
            <person name="Spang A."/>
            <person name="Saw J.H."/>
            <person name="Jorgensen S.L."/>
            <person name="Zaremba-Niedzwiedzka K."/>
            <person name="Martijn J."/>
            <person name="Lind A.E."/>
            <person name="van Eijk R."/>
            <person name="Schleper C."/>
            <person name="Guy L."/>
            <person name="Ettema T.J."/>
        </authorList>
    </citation>
    <scope>NUCLEOTIDE SEQUENCE</scope>
</reference>
<gene>
    <name evidence="2" type="ORF">LCGC14_0378300</name>
</gene>
<accession>A0A0F9VQG4</accession>
<keyword evidence="1" id="KW-1133">Transmembrane helix</keyword>
<keyword evidence="1" id="KW-0812">Transmembrane</keyword>
<dbReference type="AlphaFoldDB" id="A0A0F9VQG4"/>
<evidence type="ECO:0000256" key="1">
    <source>
        <dbReference type="SAM" id="Phobius"/>
    </source>
</evidence>
<protein>
    <submittedName>
        <fullName evidence="2">Uncharacterized protein</fullName>
    </submittedName>
</protein>
<feature type="transmembrane region" description="Helical" evidence="1">
    <location>
        <begin position="21"/>
        <end position="42"/>
    </location>
</feature>
<name>A0A0F9VQG4_9ZZZZ</name>
<comment type="caution">
    <text evidence="2">The sequence shown here is derived from an EMBL/GenBank/DDBJ whole genome shotgun (WGS) entry which is preliminary data.</text>
</comment>
<proteinExistence type="predicted"/>
<evidence type="ECO:0000313" key="2">
    <source>
        <dbReference type="EMBL" id="KKN75726.1"/>
    </source>
</evidence>